<accession>A0A1R2BTN7</accession>
<evidence type="ECO:0000256" key="8">
    <source>
        <dbReference type="RuleBase" id="RU000363"/>
    </source>
</evidence>
<dbReference type="PANTHER" id="PTHR45024">
    <property type="entry name" value="DEHYDROGENASES, SHORT CHAIN"/>
    <property type="match status" value="1"/>
</dbReference>
<keyword evidence="6" id="KW-0443">Lipid metabolism</keyword>
<dbReference type="CDD" id="cd05353">
    <property type="entry name" value="hydroxyacyl-CoA-like_DH_SDR_c-like"/>
    <property type="match status" value="1"/>
</dbReference>
<dbReference type="GO" id="GO:0006631">
    <property type="term" value="P:fatty acid metabolic process"/>
    <property type="evidence" value="ECO:0007669"/>
    <property type="project" value="UniProtKB-KW"/>
</dbReference>
<evidence type="ECO:0000256" key="7">
    <source>
        <dbReference type="ARBA" id="ARBA00023140"/>
    </source>
</evidence>
<gene>
    <name evidence="10" type="ORF">SteCoe_19714</name>
</gene>
<dbReference type="FunFam" id="3.40.50.720:FF:000185">
    <property type="entry name" value="peroxisomal multifunctional enzyme type 2"/>
    <property type="match status" value="1"/>
</dbReference>
<organism evidence="10 11">
    <name type="scientific">Stentor coeruleus</name>
    <dbReference type="NCBI Taxonomy" id="5963"/>
    <lineage>
        <taxon>Eukaryota</taxon>
        <taxon>Sar</taxon>
        <taxon>Alveolata</taxon>
        <taxon>Ciliophora</taxon>
        <taxon>Postciliodesmatophora</taxon>
        <taxon>Heterotrichea</taxon>
        <taxon>Heterotrichida</taxon>
        <taxon>Stentoridae</taxon>
        <taxon>Stentor</taxon>
    </lineage>
</organism>
<dbReference type="InterPro" id="IPR002347">
    <property type="entry name" value="SDR_fam"/>
</dbReference>
<dbReference type="InterPro" id="IPR020904">
    <property type="entry name" value="Sc_DH/Rdtase_CS"/>
</dbReference>
<name>A0A1R2BTN7_9CILI</name>
<comment type="pathway">
    <text evidence="2">Lipid metabolism; fatty acid beta-oxidation.</text>
</comment>
<dbReference type="AlphaFoldDB" id="A0A1R2BTN7"/>
<sequence length="305" mass="33079">MSENLRFDGRVVVITGAGSGLGRAYALEFAKRGAKIVVNDLGGSVKGEGKSTRAADEVAEMVRNAGSVAAVNYDSVENGDKIIKTAIDAFGRVDIIINNAGILRDVSMLKMTSSDWDTIINVHLKGTFSVTKAAWKYFKDQGYGRIVNTSSGSGIYGNFGQANYGAAKMGIHGFTQVLAKEGEKYNIKANSICPVAASRMTQDLFTPELMELLVPEKIVPFVVCLCHESCKENGGLFEVAGGWFTRLRWQRAQGAFLKGKFTAEDVKKEWTKVNCFNGLNDYPTGTQDTIGKIISFSSENAKPKL</sequence>
<evidence type="ECO:0000256" key="1">
    <source>
        <dbReference type="ARBA" id="ARBA00004275"/>
    </source>
</evidence>
<dbReference type="GO" id="GO:0005777">
    <property type="term" value="C:peroxisome"/>
    <property type="evidence" value="ECO:0007669"/>
    <property type="project" value="UniProtKB-SubCell"/>
</dbReference>
<dbReference type="InterPro" id="IPR057326">
    <property type="entry name" value="KR_dom"/>
</dbReference>
<keyword evidence="11" id="KW-1185">Reference proteome</keyword>
<reference evidence="10 11" key="1">
    <citation type="submission" date="2016-11" db="EMBL/GenBank/DDBJ databases">
        <title>The macronuclear genome of Stentor coeruleus: a giant cell with tiny introns.</title>
        <authorList>
            <person name="Slabodnick M."/>
            <person name="Ruby J.G."/>
            <person name="Reiff S.B."/>
            <person name="Swart E.C."/>
            <person name="Gosai S."/>
            <person name="Prabakaran S."/>
            <person name="Witkowska E."/>
            <person name="Larue G.E."/>
            <person name="Fisher S."/>
            <person name="Freeman R.M."/>
            <person name="Gunawardena J."/>
            <person name="Chu W."/>
            <person name="Stover N.A."/>
            <person name="Gregory B.D."/>
            <person name="Nowacki M."/>
            <person name="Derisi J."/>
            <person name="Roy S.W."/>
            <person name="Marshall W.F."/>
            <person name="Sood P."/>
        </authorList>
    </citation>
    <scope>NUCLEOTIDE SEQUENCE [LARGE SCALE GENOMIC DNA]</scope>
    <source>
        <strain evidence="10">WM001</strain>
    </source>
</reference>
<evidence type="ECO:0000259" key="9">
    <source>
        <dbReference type="SMART" id="SM00822"/>
    </source>
</evidence>
<dbReference type="Proteomes" id="UP000187209">
    <property type="component" value="Unassembled WGS sequence"/>
</dbReference>
<keyword evidence="7" id="KW-0576">Peroxisome</keyword>
<evidence type="ECO:0000256" key="6">
    <source>
        <dbReference type="ARBA" id="ARBA00023098"/>
    </source>
</evidence>
<evidence type="ECO:0000256" key="4">
    <source>
        <dbReference type="ARBA" id="ARBA00022832"/>
    </source>
</evidence>
<dbReference type="PROSITE" id="PS00061">
    <property type="entry name" value="ADH_SHORT"/>
    <property type="match status" value="1"/>
</dbReference>
<dbReference type="PANTHER" id="PTHR45024:SF2">
    <property type="entry name" value="SCP2 DOMAIN-CONTAINING PROTEIN"/>
    <property type="match status" value="1"/>
</dbReference>
<evidence type="ECO:0000313" key="11">
    <source>
        <dbReference type="Proteomes" id="UP000187209"/>
    </source>
</evidence>
<dbReference type="InterPro" id="IPR051687">
    <property type="entry name" value="Peroxisomal_Beta-Oxidation"/>
</dbReference>
<dbReference type="SMART" id="SM00822">
    <property type="entry name" value="PKS_KR"/>
    <property type="match status" value="1"/>
</dbReference>
<comment type="subcellular location">
    <subcellularLocation>
        <location evidence="1">Peroxisome</location>
    </subcellularLocation>
</comment>
<dbReference type="InterPro" id="IPR036291">
    <property type="entry name" value="NAD(P)-bd_dom_sf"/>
</dbReference>
<evidence type="ECO:0000256" key="5">
    <source>
        <dbReference type="ARBA" id="ARBA00023002"/>
    </source>
</evidence>
<dbReference type="PRINTS" id="PR00080">
    <property type="entry name" value="SDRFAMILY"/>
</dbReference>
<keyword evidence="4" id="KW-0276">Fatty acid metabolism</keyword>
<feature type="domain" description="Ketoreductase" evidence="9">
    <location>
        <begin position="10"/>
        <end position="198"/>
    </location>
</feature>
<comment type="caution">
    <text evidence="10">The sequence shown here is derived from an EMBL/GenBank/DDBJ whole genome shotgun (WGS) entry which is preliminary data.</text>
</comment>
<evidence type="ECO:0000313" key="10">
    <source>
        <dbReference type="EMBL" id="OMJ80116.1"/>
    </source>
</evidence>
<comment type="similarity">
    <text evidence="3 8">Belongs to the short-chain dehydrogenases/reductases (SDR) family.</text>
</comment>
<protein>
    <recommendedName>
        <fullName evidence="9">Ketoreductase domain-containing protein</fullName>
    </recommendedName>
</protein>
<dbReference type="Gene3D" id="3.40.50.720">
    <property type="entry name" value="NAD(P)-binding Rossmann-like Domain"/>
    <property type="match status" value="2"/>
</dbReference>
<evidence type="ECO:0000256" key="2">
    <source>
        <dbReference type="ARBA" id="ARBA00005005"/>
    </source>
</evidence>
<dbReference type="GO" id="GO:0016491">
    <property type="term" value="F:oxidoreductase activity"/>
    <property type="evidence" value="ECO:0007669"/>
    <property type="project" value="UniProtKB-KW"/>
</dbReference>
<dbReference type="OrthoDB" id="421309at2759"/>
<proteinExistence type="inferred from homology"/>
<dbReference type="SUPFAM" id="SSF51735">
    <property type="entry name" value="NAD(P)-binding Rossmann-fold domains"/>
    <property type="match status" value="1"/>
</dbReference>
<dbReference type="PRINTS" id="PR00081">
    <property type="entry name" value="GDHRDH"/>
</dbReference>
<evidence type="ECO:0000256" key="3">
    <source>
        <dbReference type="ARBA" id="ARBA00006484"/>
    </source>
</evidence>
<dbReference type="EMBL" id="MPUH01000438">
    <property type="protein sequence ID" value="OMJ80116.1"/>
    <property type="molecule type" value="Genomic_DNA"/>
</dbReference>
<keyword evidence="5" id="KW-0560">Oxidoreductase</keyword>
<dbReference type="Pfam" id="PF00106">
    <property type="entry name" value="adh_short"/>
    <property type="match status" value="1"/>
</dbReference>